<evidence type="ECO:0000313" key="2">
    <source>
        <dbReference type="Proteomes" id="UP000559010"/>
    </source>
</evidence>
<dbReference type="InterPro" id="IPR036514">
    <property type="entry name" value="SGNH_hydro_sf"/>
</dbReference>
<dbReference type="EMBL" id="JABBNU010000001">
    <property type="protein sequence ID" value="NMM47227.1"/>
    <property type="molecule type" value="Genomic_DNA"/>
</dbReference>
<organism evidence="1 2">
    <name type="scientific">Marinigracilibium pacificum</name>
    <dbReference type="NCBI Taxonomy" id="2729599"/>
    <lineage>
        <taxon>Bacteria</taxon>
        <taxon>Pseudomonadati</taxon>
        <taxon>Bacteroidota</taxon>
        <taxon>Cytophagia</taxon>
        <taxon>Cytophagales</taxon>
        <taxon>Flammeovirgaceae</taxon>
        <taxon>Marinigracilibium</taxon>
    </lineage>
</organism>
<evidence type="ECO:0000313" key="1">
    <source>
        <dbReference type="EMBL" id="NMM47227.1"/>
    </source>
</evidence>
<dbReference type="Proteomes" id="UP000559010">
    <property type="component" value="Unassembled WGS sequence"/>
</dbReference>
<protein>
    <recommendedName>
        <fullName evidence="3">SGNH/GDSL hydrolase family protein</fullName>
    </recommendedName>
</protein>
<name>A0A848ISA1_9BACT</name>
<sequence>MKRLFKNLLIFFVLVYAVFWFLDFAFTSIYQQGTYYKTQWLNNTENNEYDFAIHGSSRPYTCIDTKKVVEDTNLKGINISLDGSTTPTHALMLEMFLKRGNKIKTLYLNVDNWEADTEVVGQFSYPRFFPYYKEKEVYEHYSRFGLKWQLYRFIPFIRYAEQNTTWGLHQLANSLFHFKKPDYDSYGSKIYESTEYHGTQDLFEYNFDTSGKMYYLNKIIELCNSNNIELVVFVCPFANAKTDSEYYKGIEDFKEYLNNKGVKFYNFGDKYNLKFDLFVDEDHLNKNGVPLFTEDVVKMIEETK</sequence>
<keyword evidence="2" id="KW-1185">Reference proteome</keyword>
<proteinExistence type="predicted"/>
<reference evidence="1 2" key="1">
    <citation type="submission" date="2020-04" db="EMBL/GenBank/DDBJ databases">
        <title>Flammeovirgaceae bacterium KN852 isolated from deep sea.</title>
        <authorList>
            <person name="Zhang D.-C."/>
        </authorList>
    </citation>
    <scope>NUCLEOTIDE SEQUENCE [LARGE SCALE GENOMIC DNA]</scope>
    <source>
        <strain evidence="1 2">KN852</strain>
    </source>
</reference>
<dbReference type="GO" id="GO:0016788">
    <property type="term" value="F:hydrolase activity, acting on ester bonds"/>
    <property type="evidence" value="ECO:0007669"/>
    <property type="project" value="UniProtKB-ARBA"/>
</dbReference>
<dbReference type="Gene3D" id="3.40.50.1110">
    <property type="entry name" value="SGNH hydrolase"/>
    <property type="match status" value="1"/>
</dbReference>
<dbReference type="AlphaFoldDB" id="A0A848ISA1"/>
<evidence type="ECO:0008006" key="3">
    <source>
        <dbReference type="Google" id="ProtNLM"/>
    </source>
</evidence>
<dbReference type="RefSeq" id="WP_169677836.1">
    <property type="nucleotide sequence ID" value="NZ_JABBNU010000001.1"/>
</dbReference>
<accession>A0A848ISA1</accession>
<comment type="caution">
    <text evidence="1">The sequence shown here is derived from an EMBL/GenBank/DDBJ whole genome shotgun (WGS) entry which is preliminary data.</text>
</comment>
<gene>
    <name evidence="1" type="ORF">HH304_02375</name>
</gene>